<feature type="binding site" evidence="7">
    <location>
        <position position="130"/>
    </location>
    <ligand>
        <name>a 1,2-diacyl-sn-glycero-3-phospho-(1'-sn-glycerol)</name>
        <dbReference type="ChEBI" id="CHEBI:64716"/>
    </ligand>
</feature>
<evidence type="ECO:0000313" key="9">
    <source>
        <dbReference type="EMBL" id="MST82619.1"/>
    </source>
</evidence>
<dbReference type="EMBL" id="VUMV01000007">
    <property type="protein sequence ID" value="MST82619.1"/>
    <property type="molecule type" value="Genomic_DNA"/>
</dbReference>
<proteinExistence type="inferred from homology"/>
<comment type="caution">
    <text evidence="9">The sequence shown here is derived from an EMBL/GenBank/DDBJ whole genome shotgun (WGS) entry which is preliminary data.</text>
</comment>
<feature type="compositionally biased region" description="Acidic residues" evidence="8">
    <location>
        <begin position="257"/>
        <end position="271"/>
    </location>
</feature>
<keyword evidence="9" id="KW-0449">Lipoprotein</keyword>
<dbReference type="InterPro" id="IPR001640">
    <property type="entry name" value="Lgt"/>
</dbReference>
<dbReference type="RefSeq" id="WP_154458525.1">
    <property type="nucleotide sequence ID" value="NZ_VUMV01000007.1"/>
</dbReference>
<comment type="catalytic activity">
    <reaction evidence="7">
        <text>L-cysteinyl-[prolipoprotein] + a 1,2-diacyl-sn-glycero-3-phospho-(1'-sn-glycerol) = an S-1,2-diacyl-sn-glyceryl-L-cysteinyl-[prolipoprotein] + sn-glycerol 1-phosphate + H(+)</text>
        <dbReference type="Rhea" id="RHEA:56712"/>
        <dbReference type="Rhea" id="RHEA-COMP:14679"/>
        <dbReference type="Rhea" id="RHEA-COMP:14680"/>
        <dbReference type="ChEBI" id="CHEBI:15378"/>
        <dbReference type="ChEBI" id="CHEBI:29950"/>
        <dbReference type="ChEBI" id="CHEBI:57685"/>
        <dbReference type="ChEBI" id="CHEBI:64716"/>
        <dbReference type="ChEBI" id="CHEBI:140658"/>
        <dbReference type="EC" id="2.5.1.145"/>
    </reaction>
</comment>
<dbReference type="AlphaFoldDB" id="A0A7X2P9B8"/>
<feature type="transmembrane region" description="Helical" evidence="7">
    <location>
        <begin position="86"/>
        <end position="104"/>
    </location>
</feature>
<evidence type="ECO:0000256" key="3">
    <source>
        <dbReference type="ARBA" id="ARBA00022679"/>
    </source>
</evidence>
<feature type="transmembrane region" description="Helical" evidence="7">
    <location>
        <begin position="116"/>
        <end position="142"/>
    </location>
</feature>
<dbReference type="GO" id="GO:0005886">
    <property type="term" value="C:plasma membrane"/>
    <property type="evidence" value="ECO:0007669"/>
    <property type="project" value="UniProtKB-SubCell"/>
</dbReference>
<keyword evidence="10" id="KW-1185">Reference proteome</keyword>
<evidence type="ECO:0000256" key="6">
    <source>
        <dbReference type="ARBA" id="ARBA00023136"/>
    </source>
</evidence>
<evidence type="ECO:0000256" key="1">
    <source>
        <dbReference type="ARBA" id="ARBA00007150"/>
    </source>
</evidence>
<gene>
    <name evidence="7" type="primary">lgt</name>
    <name evidence="9" type="ORF">FYJ60_09850</name>
</gene>
<keyword evidence="2 7" id="KW-1003">Cell membrane</keyword>
<feature type="compositionally biased region" description="Low complexity" evidence="8">
    <location>
        <begin position="272"/>
        <end position="282"/>
    </location>
</feature>
<accession>A0A7X2P9B8</accession>
<keyword evidence="4 7" id="KW-0812">Transmembrane</keyword>
<dbReference type="PANTHER" id="PTHR30589:SF0">
    <property type="entry name" value="PHOSPHATIDYLGLYCEROL--PROLIPOPROTEIN DIACYLGLYCERYL TRANSFERASE"/>
    <property type="match status" value="1"/>
</dbReference>
<sequence length="330" mass="35891">MYNDLFSIGPLTFHTYGLMSAIGIIAAYFVLESRIRKKGLDDSHLFGLLIACLVFGYAGSKLLYIITILPLLASDPDLFLHSLSNGWVIFGGLLGGILGGYLFCRWKKLPSWKFFDVGMPAVALAQGFGRIGCFFAGCCYGVETSGPVYLEFSHSDYAPNGIHLVPTQLISSAVDFCIFAFLSVYDKKWKKKDGEDLALYLILYSGARIIVEFWRGDLIRGAVGPFSTSQFIGLFTLAAGIIIFVMRRKDRNPESAEAQEEAVTETEEAGTQEEISAGAAEAGTREKAAAEPTEAVGSADRAAQDPVEPEDPDASWEANAAATRQDDTED</sequence>
<evidence type="ECO:0000256" key="4">
    <source>
        <dbReference type="ARBA" id="ARBA00022692"/>
    </source>
</evidence>
<name>A0A7X2P9B8_9FIRM</name>
<protein>
    <recommendedName>
        <fullName evidence="7">Phosphatidylglycerol--prolipoprotein diacylglyceryl transferase</fullName>
        <ecNumber evidence="7">2.5.1.145</ecNumber>
    </recommendedName>
</protein>
<dbReference type="GO" id="GO:0042158">
    <property type="term" value="P:lipoprotein biosynthetic process"/>
    <property type="evidence" value="ECO:0007669"/>
    <property type="project" value="UniProtKB-UniRule"/>
</dbReference>
<feature type="transmembrane region" description="Helical" evidence="7">
    <location>
        <begin position="43"/>
        <end position="66"/>
    </location>
</feature>
<reference evidence="9 10" key="1">
    <citation type="submission" date="2019-08" db="EMBL/GenBank/DDBJ databases">
        <title>In-depth cultivation of the pig gut microbiome towards novel bacterial diversity and tailored functional studies.</title>
        <authorList>
            <person name="Wylensek D."/>
            <person name="Hitch T.C.A."/>
            <person name="Clavel T."/>
        </authorList>
    </citation>
    <scope>NUCLEOTIDE SEQUENCE [LARGE SCALE GENOMIC DNA]</scope>
    <source>
        <strain evidence="9 10">Oil+RF-744-WCA-WT-13</strain>
    </source>
</reference>
<comment type="similarity">
    <text evidence="1 7">Belongs to the Lgt family.</text>
</comment>
<dbReference type="Pfam" id="PF01790">
    <property type="entry name" value="LGT"/>
    <property type="match status" value="1"/>
</dbReference>
<keyword evidence="3 7" id="KW-0808">Transferase</keyword>
<organism evidence="9 10">
    <name type="scientific">Bilifractor porci</name>
    <dbReference type="NCBI Taxonomy" id="2606636"/>
    <lineage>
        <taxon>Bacteria</taxon>
        <taxon>Bacillati</taxon>
        <taxon>Bacillota</taxon>
        <taxon>Clostridia</taxon>
        <taxon>Lachnospirales</taxon>
        <taxon>Lachnospiraceae</taxon>
        <taxon>Bilifractor</taxon>
    </lineage>
</organism>
<dbReference type="UniPathway" id="UPA00664"/>
<dbReference type="HAMAP" id="MF_01147">
    <property type="entry name" value="Lgt"/>
    <property type="match status" value="1"/>
</dbReference>
<feature type="transmembrane region" description="Helical" evidence="7">
    <location>
        <begin position="162"/>
        <end position="185"/>
    </location>
</feature>
<dbReference type="PANTHER" id="PTHR30589">
    <property type="entry name" value="PROLIPOPROTEIN DIACYLGLYCERYL TRANSFERASE"/>
    <property type="match status" value="1"/>
</dbReference>
<evidence type="ECO:0000256" key="5">
    <source>
        <dbReference type="ARBA" id="ARBA00022989"/>
    </source>
</evidence>
<comment type="subcellular location">
    <subcellularLocation>
        <location evidence="7">Cell membrane</location>
        <topology evidence="7">Multi-pass membrane protein</topology>
    </subcellularLocation>
</comment>
<evidence type="ECO:0000256" key="2">
    <source>
        <dbReference type="ARBA" id="ARBA00022475"/>
    </source>
</evidence>
<dbReference type="Proteomes" id="UP000466864">
    <property type="component" value="Unassembled WGS sequence"/>
</dbReference>
<feature type="transmembrane region" description="Helical" evidence="7">
    <location>
        <begin position="197"/>
        <end position="214"/>
    </location>
</feature>
<evidence type="ECO:0000256" key="8">
    <source>
        <dbReference type="SAM" id="MobiDB-lite"/>
    </source>
</evidence>
<keyword evidence="6 7" id="KW-0472">Membrane</keyword>
<evidence type="ECO:0000256" key="7">
    <source>
        <dbReference type="HAMAP-Rule" id="MF_01147"/>
    </source>
</evidence>
<comment type="function">
    <text evidence="7">Catalyzes the transfer of the diacylglyceryl group from phosphatidylglycerol to the sulfhydryl group of the N-terminal cysteine of a prolipoprotein, the first step in the formation of mature lipoproteins.</text>
</comment>
<evidence type="ECO:0000313" key="10">
    <source>
        <dbReference type="Proteomes" id="UP000466864"/>
    </source>
</evidence>
<feature type="region of interest" description="Disordered" evidence="8">
    <location>
        <begin position="254"/>
        <end position="330"/>
    </location>
</feature>
<comment type="pathway">
    <text evidence="7">Protein modification; lipoprotein biosynthesis (diacylglyceryl transfer).</text>
</comment>
<keyword evidence="5 7" id="KW-1133">Transmembrane helix</keyword>
<feature type="transmembrane region" description="Helical" evidence="7">
    <location>
        <begin position="226"/>
        <end position="246"/>
    </location>
</feature>
<feature type="transmembrane region" description="Helical" evidence="7">
    <location>
        <begin position="12"/>
        <end position="31"/>
    </location>
</feature>
<dbReference type="EC" id="2.5.1.145" evidence="7"/>
<dbReference type="GO" id="GO:0008961">
    <property type="term" value="F:phosphatidylglycerol-prolipoprotein diacylglyceryl transferase activity"/>
    <property type="evidence" value="ECO:0007669"/>
    <property type="project" value="UniProtKB-UniRule"/>
</dbReference>